<feature type="binding site" evidence="6">
    <location>
        <position position="44"/>
    </location>
    <ligand>
        <name>Mg(2+)</name>
        <dbReference type="ChEBI" id="CHEBI:18420"/>
    </ligand>
</feature>
<keyword evidence="6" id="KW-0460">Magnesium</keyword>
<dbReference type="HAMAP" id="MF_00156">
    <property type="entry name" value="PanB"/>
    <property type="match status" value="1"/>
</dbReference>
<dbReference type="PANTHER" id="PTHR20881:SF0">
    <property type="entry name" value="3-METHYL-2-OXOBUTANOATE HYDROXYMETHYLTRANSFERASE"/>
    <property type="match status" value="1"/>
</dbReference>
<keyword evidence="8" id="KW-1185">Reference proteome</keyword>
<comment type="pathway">
    <text evidence="6">Cofactor biosynthesis; (R)-pantothenate biosynthesis; (R)-pantoate from 3-methyl-2-oxobutanoate: step 1/2.</text>
</comment>
<feature type="binding site" evidence="6">
    <location>
        <begin position="44"/>
        <end position="45"/>
    </location>
    <ligand>
        <name>3-methyl-2-oxobutanoate</name>
        <dbReference type="ChEBI" id="CHEBI:11851"/>
    </ligand>
</feature>
<proteinExistence type="inferred from homology"/>
<keyword evidence="4 6" id="KW-0808">Transferase</keyword>
<dbReference type="InterPro" id="IPR040442">
    <property type="entry name" value="Pyrv_kinase-like_dom_sf"/>
</dbReference>
<comment type="cofactor">
    <cofactor evidence="6">
        <name>Mg(2+)</name>
        <dbReference type="ChEBI" id="CHEBI:18420"/>
    </cofactor>
    <text evidence="6">Binds 1 Mg(2+) ion per subunit.</text>
</comment>
<dbReference type="CDD" id="cd06557">
    <property type="entry name" value="KPHMT-like"/>
    <property type="match status" value="1"/>
</dbReference>
<evidence type="ECO:0000313" key="8">
    <source>
        <dbReference type="Proteomes" id="UP001222275"/>
    </source>
</evidence>
<feature type="binding site" evidence="6">
    <location>
        <position position="114"/>
    </location>
    <ligand>
        <name>Mg(2+)</name>
        <dbReference type="ChEBI" id="CHEBI:18420"/>
    </ligand>
</feature>
<dbReference type="RefSeq" id="WP_275595571.1">
    <property type="nucleotide sequence ID" value="NZ_CP102381.1"/>
</dbReference>
<comment type="catalytic activity">
    <reaction evidence="6">
        <text>(6R)-5,10-methylene-5,6,7,8-tetrahydrofolate + 3-methyl-2-oxobutanoate + H2O = 2-dehydropantoate + (6S)-5,6,7,8-tetrahydrofolate</text>
        <dbReference type="Rhea" id="RHEA:11824"/>
        <dbReference type="ChEBI" id="CHEBI:11561"/>
        <dbReference type="ChEBI" id="CHEBI:11851"/>
        <dbReference type="ChEBI" id="CHEBI:15377"/>
        <dbReference type="ChEBI" id="CHEBI:15636"/>
        <dbReference type="ChEBI" id="CHEBI:57453"/>
        <dbReference type="EC" id="2.1.2.11"/>
    </reaction>
</comment>
<evidence type="ECO:0000313" key="7">
    <source>
        <dbReference type="EMBL" id="WEJ63318.1"/>
    </source>
</evidence>
<dbReference type="NCBIfam" id="NF001452">
    <property type="entry name" value="PRK00311.1"/>
    <property type="match status" value="1"/>
</dbReference>
<dbReference type="EC" id="2.1.2.11" evidence="6"/>
<reference evidence="7 8" key="1">
    <citation type="submission" date="2022-06" db="EMBL/GenBank/DDBJ databases">
        <title>Thiomicrohabdus sp. nov, an obligately chemolithoautotrophic, sulfur-oxidizing bacterium isolated from beach of Guanyin Mountain. Amoy.</title>
        <authorList>
            <person name="Zhu H."/>
        </authorList>
    </citation>
    <scope>NUCLEOTIDE SEQUENCE [LARGE SCALE GENOMIC DNA]</scope>
    <source>
        <strain evidence="7 8">XGS-01</strain>
    </source>
</reference>
<evidence type="ECO:0000256" key="6">
    <source>
        <dbReference type="HAMAP-Rule" id="MF_00156"/>
    </source>
</evidence>
<feature type="binding site" evidence="6">
    <location>
        <position position="83"/>
    </location>
    <ligand>
        <name>Mg(2+)</name>
        <dbReference type="ChEBI" id="CHEBI:18420"/>
    </ligand>
</feature>
<dbReference type="EMBL" id="CP102381">
    <property type="protein sequence ID" value="WEJ63318.1"/>
    <property type="molecule type" value="Genomic_DNA"/>
</dbReference>
<dbReference type="InterPro" id="IPR003700">
    <property type="entry name" value="Pantoate_hydroxy_MeTrfase"/>
</dbReference>
<evidence type="ECO:0000256" key="3">
    <source>
        <dbReference type="ARBA" id="ARBA00022655"/>
    </source>
</evidence>
<keyword evidence="3 6" id="KW-0566">Pantothenate biosynthesis</keyword>
<sequence>MSVTLSKLKKMHQAKQKIVCLTAYDASFAHWVSAAGVEVILVGDSLGMVVQGHATTLPVTLDEMVYHTQMVQRGNEQAWCIADLPFMSDTTIEQTMQSAARLMKEGGANMVKLEGGVRVLQSVSALSALGIPVCGHLGLLPQSVEKYGYKVQGKDSVSAKQLVNEAVALQDSGAEMLVLECVPAELAREITDLLNIPVIGIGSGKNTSGQVLVLNDMLGITVGKSPKFSKNFMLQSTSIQDALAHYVSEVKAEIFPSDTHVIA</sequence>
<comment type="similarity">
    <text evidence="1 6">Belongs to the PanB family.</text>
</comment>
<dbReference type="InterPro" id="IPR015813">
    <property type="entry name" value="Pyrv/PenolPyrv_kinase-like_dom"/>
</dbReference>
<keyword evidence="5 6" id="KW-0479">Metal-binding</keyword>
<feature type="binding site" evidence="6">
    <location>
        <position position="112"/>
    </location>
    <ligand>
        <name>3-methyl-2-oxobutanoate</name>
        <dbReference type="ChEBI" id="CHEBI:11851"/>
    </ligand>
</feature>
<comment type="subunit">
    <text evidence="2 6">Homodecamer; pentamer of dimers.</text>
</comment>
<dbReference type="Proteomes" id="UP001222275">
    <property type="component" value="Chromosome"/>
</dbReference>
<dbReference type="GO" id="GO:0003864">
    <property type="term" value="F:3-methyl-2-oxobutanoate hydroxymethyltransferase activity"/>
    <property type="evidence" value="ECO:0007669"/>
    <property type="project" value="UniProtKB-EC"/>
</dbReference>
<comment type="subcellular location">
    <subcellularLocation>
        <location evidence="6">Cytoplasm</location>
    </subcellularLocation>
</comment>
<name>A0ABY8CGN5_9GAMM</name>
<organism evidence="7 8">
    <name type="scientific">Thiomicrorhabdus lithotrophica</name>
    <dbReference type="NCBI Taxonomy" id="2949997"/>
    <lineage>
        <taxon>Bacteria</taxon>
        <taxon>Pseudomonadati</taxon>
        <taxon>Pseudomonadota</taxon>
        <taxon>Gammaproteobacteria</taxon>
        <taxon>Thiotrichales</taxon>
        <taxon>Piscirickettsiaceae</taxon>
        <taxon>Thiomicrorhabdus</taxon>
    </lineage>
</organism>
<evidence type="ECO:0000256" key="4">
    <source>
        <dbReference type="ARBA" id="ARBA00022679"/>
    </source>
</evidence>
<dbReference type="SUPFAM" id="SSF51621">
    <property type="entry name" value="Phosphoenolpyruvate/pyruvate domain"/>
    <property type="match status" value="1"/>
</dbReference>
<dbReference type="PIRSF" id="PIRSF000388">
    <property type="entry name" value="Pantoate_hydroxy_MeTrfase"/>
    <property type="match status" value="1"/>
</dbReference>
<feature type="active site" description="Proton acceptor" evidence="6">
    <location>
        <position position="180"/>
    </location>
</feature>
<dbReference type="NCBIfam" id="TIGR00222">
    <property type="entry name" value="panB"/>
    <property type="match status" value="1"/>
</dbReference>
<dbReference type="Pfam" id="PF02548">
    <property type="entry name" value="Pantoate_transf"/>
    <property type="match status" value="1"/>
</dbReference>
<evidence type="ECO:0000256" key="1">
    <source>
        <dbReference type="ARBA" id="ARBA00008676"/>
    </source>
</evidence>
<evidence type="ECO:0000256" key="2">
    <source>
        <dbReference type="ARBA" id="ARBA00011424"/>
    </source>
</evidence>
<feature type="binding site" evidence="6">
    <location>
        <position position="83"/>
    </location>
    <ligand>
        <name>3-methyl-2-oxobutanoate</name>
        <dbReference type="ChEBI" id="CHEBI:11851"/>
    </ligand>
</feature>
<comment type="function">
    <text evidence="6">Catalyzes the reversible reaction in which hydroxymethyl group from 5,10-methylenetetrahydrofolate is transferred onto alpha-ketoisovalerate to form ketopantoate.</text>
</comment>
<dbReference type="PANTHER" id="PTHR20881">
    <property type="entry name" value="3-METHYL-2-OXOBUTANOATE HYDROXYMETHYLTRANSFERASE"/>
    <property type="match status" value="1"/>
</dbReference>
<gene>
    <name evidence="6 7" type="primary">panB</name>
    <name evidence="7" type="ORF">NR989_03435</name>
</gene>
<accession>A0ABY8CGN5</accession>
<evidence type="ECO:0000256" key="5">
    <source>
        <dbReference type="ARBA" id="ARBA00022723"/>
    </source>
</evidence>
<protein>
    <recommendedName>
        <fullName evidence="6">3-methyl-2-oxobutanoate hydroxymethyltransferase</fullName>
        <ecNumber evidence="6">2.1.2.11</ecNumber>
    </recommendedName>
    <alternativeName>
        <fullName evidence="6">Ketopantoate hydroxymethyltransferase</fullName>
        <shortName evidence="6">KPHMT</shortName>
    </alternativeName>
</protein>
<dbReference type="Gene3D" id="3.20.20.60">
    <property type="entry name" value="Phosphoenolpyruvate-binding domains"/>
    <property type="match status" value="1"/>
</dbReference>
<keyword evidence="6" id="KW-0963">Cytoplasm</keyword>